<dbReference type="Gene3D" id="3.30.1330.130">
    <property type="match status" value="1"/>
</dbReference>
<proteinExistence type="predicted"/>
<dbReference type="PANTHER" id="PTHR39418:SF1">
    <property type="entry name" value="DEHYDROGENASE"/>
    <property type="match status" value="1"/>
</dbReference>
<dbReference type="PANTHER" id="PTHR39418">
    <property type="entry name" value="DEHYDROGENASE-RELATED"/>
    <property type="match status" value="1"/>
</dbReference>
<evidence type="ECO:0000259" key="5">
    <source>
        <dbReference type="Pfam" id="PF02663"/>
    </source>
</evidence>
<dbReference type="GO" id="GO:0008270">
    <property type="term" value="F:zinc ion binding"/>
    <property type="evidence" value="ECO:0007669"/>
    <property type="project" value="UniProtKB-KW"/>
</dbReference>
<dbReference type="InterPro" id="IPR053194">
    <property type="entry name" value="tRNA_methyltr_O"/>
</dbReference>
<dbReference type="InterPro" id="IPR000962">
    <property type="entry name" value="Znf_DskA_TraR"/>
</dbReference>
<feature type="domain" description="Zinc finger DksA/TraR C4-type" evidence="4">
    <location>
        <begin position="177"/>
        <end position="209"/>
    </location>
</feature>
<gene>
    <name evidence="6" type="ORF">K8N75_06690</name>
</gene>
<name>A0A8T5V224_9EURY</name>
<dbReference type="InterPro" id="IPR026328">
    <property type="entry name" value="FmdE"/>
</dbReference>
<evidence type="ECO:0000256" key="1">
    <source>
        <dbReference type="ARBA" id="ARBA00022723"/>
    </source>
</evidence>
<sequence length="210" mass="23430">MSENDSFKNNKNRIALKPFSEVTEFHGHVCPGSAIGYKASEAGLNELKSNISQEEEIIAIVENDSCAVDAVQVITGCTFGKGNLLFMDHGKQVYTFINRTTNDVVRVSLMDSFSVDTLAPKLGKLRSKVNSGIANELEKADLKEMINEVSNEILEIPYNEMFHIEHVKVDIPEKARIFTSLKCSQCGEMVSEHRSRVKNGQIVCIPCFRE</sequence>
<protein>
    <submittedName>
        <fullName evidence="6">TraR/DksA C4-type zinc finger protein</fullName>
    </submittedName>
</protein>
<dbReference type="Pfam" id="PF02663">
    <property type="entry name" value="FmdE"/>
    <property type="match status" value="1"/>
</dbReference>
<organism evidence="6 7">
    <name type="scientific">Methanobacterium spitsbergense</name>
    <dbReference type="NCBI Taxonomy" id="2874285"/>
    <lineage>
        <taxon>Archaea</taxon>
        <taxon>Methanobacteriati</taxon>
        <taxon>Methanobacteriota</taxon>
        <taxon>Methanomada group</taxon>
        <taxon>Methanobacteria</taxon>
        <taxon>Methanobacteriales</taxon>
        <taxon>Methanobacteriaceae</taxon>
        <taxon>Methanobacterium</taxon>
    </lineage>
</organism>
<dbReference type="SUPFAM" id="SSF143555">
    <property type="entry name" value="FwdE-like"/>
    <property type="match status" value="1"/>
</dbReference>
<feature type="domain" description="Formylmethanofuran dehydrogenase subunit E" evidence="5">
    <location>
        <begin position="25"/>
        <end position="162"/>
    </location>
</feature>
<evidence type="ECO:0000259" key="4">
    <source>
        <dbReference type="Pfam" id="PF01258"/>
    </source>
</evidence>
<dbReference type="Proteomes" id="UP000825933">
    <property type="component" value="Unassembled WGS sequence"/>
</dbReference>
<dbReference type="Pfam" id="PF01258">
    <property type="entry name" value="zf-dskA_traR"/>
    <property type="match status" value="1"/>
</dbReference>
<keyword evidence="2" id="KW-0863">Zinc-finger</keyword>
<dbReference type="EMBL" id="JAIOUQ010000007">
    <property type="protein sequence ID" value="MBZ2165725.1"/>
    <property type="molecule type" value="Genomic_DNA"/>
</dbReference>
<evidence type="ECO:0000256" key="3">
    <source>
        <dbReference type="ARBA" id="ARBA00022833"/>
    </source>
</evidence>
<dbReference type="InterPro" id="IPR003814">
    <property type="entry name" value="FmdEsu_dom"/>
</dbReference>
<evidence type="ECO:0000313" key="6">
    <source>
        <dbReference type="EMBL" id="MBZ2165725.1"/>
    </source>
</evidence>
<dbReference type="PIRSF" id="PIRSF006578">
    <property type="entry name" value="FwdE"/>
    <property type="match status" value="1"/>
</dbReference>
<evidence type="ECO:0000313" key="7">
    <source>
        <dbReference type="Proteomes" id="UP000825933"/>
    </source>
</evidence>
<dbReference type="AlphaFoldDB" id="A0A8T5V224"/>
<keyword evidence="1" id="KW-0479">Metal-binding</keyword>
<keyword evidence="7" id="KW-1185">Reference proteome</keyword>
<evidence type="ECO:0000256" key="2">
    <source>
        <dbReference type="ARBA" id="ARBA00022771"/>
    </source>
</evidence>
<comment type="caution">
    <text evidence="6">The sequence shown here is derived from an EMBL/GenBank/DDBJ whole genome shotgun (WGS) entry which is preliminary data.</text>
</comment>
<keyword evidence="3" id="KW-0862">Zinc</keyword>
<reference evidence="7" key="1">
    <citation type="journal article" date="2022" name="Microbiol. Resour. Announc.">
        <title>Draft Genome Sequence of a Methanogenic Archaeon from West Spitsbergen Permafrost.</title>
        <authorList>
            <person name="Trubitsyn V."/>
            <person name="Rivkina E."/>
            <person name="Shcherbakova V."/>
        </authorList>
    </citation>
    <scope>NUCLEOTIDE SEQUENCE [LARGE SCALE GENOMIC DNA]</scope>
    <source>
        <strain evidence="7">VT</strain>
    </source>
</reference>
<dbReference type="RefSeq" id="WP_223791316.1">
    <property type="nucleotide sequence ID" value="NZ_JAIOUQ010000007.1"/>
</dbReference>
<accession>A0A8T5V224</accession>